<reference evidence="3 4" key="1">
    <citation type="submission" date="2017-10" db="EMBL/GenBank/DDBJ databases">
        <title>Development of genomic resources for the powdery mildew, Erysiphe pulchra.</title>
        <authorList>
            <person name="Wadl P.A."/>
            <person name="Mack B.M."/>
            <person name="Moore G."/>
            <person name="Beltz S.B."/>
        </authorList>
    </citation>
    <scope>NUCLEOTIDE SEQUENCE [LARGE SCALE GENOMIC DNA]</scope>
    <source>
        <strain evidence="3">Cflorida</strain>
    </source>
</reference>
<dbReference type="EMBL" id="PEDP01001916">
    <property type="protein sequence ID" value="POS83077.1"/>
    <property type="molecule type" value="Genomic_DNA"/>
</dbReference>
<dbReference type="Proteomes" id="UP000237438">
    <property type="component" value="Unassembled WGS sequence"/>
</dbReference>
<keyword evidence="1" id="KW-0812">Transmembrane</keyword>
<proteinExistence type="predicted"/>
<keyword evidence="1" id="KW-1133">Transmembrane helix</keyword>
<name>A0A2S4PM32_9PEZI</name>
<dbReference type="STRING" id="225359.A0A2S4PM32"/>
<sequence length="374" mass="41606">MRYPMLYKKLHISPSIKLGGQVAATIYRLQTSSYRRWQNHFIFAPQYMSTTTSCSSEVEKQPRHANLRSQLPLADIISPTSHTEVIDSSSSPYSSAAKLSKIEGEKQETISSSKKSRALRPYIYGLLFFAVGSFTGNLICSIVIPRDSPVPGSPEDLVMIKYLHEQAEKLPLVNRLSSDPLWSPVESFTGKDKDEKSKIANEPGHSKALEKEINEIRQRRLTVGPLGGSRALGGYQKMFRHIETGEILKIFWLGPGISGWPGVAHGGVLATILDETLGFCAMGFLEGNTGVTANLQVNYLKPVLTNGFYVIRATILEDQDGGNDKKKKKLLHDREKKRKQWVTGTLENTAGEPYVEAKALFVVPKKFKLKTLNP</sequence>
<dbReference type="InterPro" id="IPR052061">
    <property type="entry name" value="PTE-AB_protein"/>
</dbReference>
<dbReference type="CDD" id="cd03443">
    <property type="entry name" value="PaaI_thioesterase"/>
    <property type="match status" value="1"/>
</dbReference>
<keyword evidence="1" id="KW-0472">Membrane</keyword>
<feature type="transmembrane region" description="Helical" evidence="1">
    <location>
        <begin position="122"/>
        <end position="144"/>
    </location>
</feature>
<evidence type="ECO:0000256" key="1">
    <source>
        <dbReference type="SAM" id="Phobius"/>
    </source>
</evidence>
<dbReference type="Pfam" id="PF03061">
    <property type="entry name" value="4HBT"/>
    <property type="match status" value="1"/>
</dbReference>
<dbReference type="PANTHER" id="PTHR47260:SF1">
    <property type="entry name" value="UPF0644 PROTEIN PB2B4.06"/>
    <property type="match status" value="1"/>
</dbReference>
<dbReference type="InterPro" id="IPR029069">
    <property type="entry name" value="HotDog_dom_sf"/>
</dbReference>
<gene>
    <name evidence="3" type="ORF">EPUL_005315</name>
</gene>
<evidence type="ECO:0000313" key="3">
    <source>
        <dbReference type="EMBL" id="POS83077.1"/>
    </source>
</evidence>
<accession>A0A2S4PM32</accession>
<protein>
    <recommendedName>
        <fullName evidence="2">Thioesterase domain-containing protein</fullName>
    </recommendedName>
</protein>
<keyword evidence="4" id="KW-1185">Reference proteome</keyword>
<organism evidence="3 4">
    <name type="scientific">Erysiphe pulchra</name>
    <dbReference type="NCBI Taxonomy" id="225359"/>
    <lineage>
        <taxon>Eukaryota</taxon>
        <taxon>Fungi</taxon>
        <taxon>Dikarya</taxon>
        <taxon>Ascomycota</taxon>
        <taxon>Pezizomycotina</taxon>
        <taxon>Leotiomycetes</taxon>
        <taxon>Erysiphales</taxon>
        <taxon>Erysiphaceae</taxon>
        <taxon>Erysiphe</taxon>
    </lineage>
</organism>
<feature type="domain" description="Thioesterase" evidence="2">
    <location>
        <begin position="262"/>
        <end position="316"/>
    </location>
</feature>
<dbReference type="PANTHER" id="PTHR47260">
    <property type="entry name" value="UPF0644 PROTEIN PB2B4.06"/>
    <property type="match status" value="1"/>
</dbReference>
<comment type="caution">
    <text evidence="3">The sequence shown here is derived from an EMBL/GenBank/DDBJ whole genome shotgun (WGS) entry which is preliminary data.</text>
</comment>
<evidence type="ECO:0000259" key="2">
    <source>
        <dbReference type="Pfam" id="PF03061"/>
    </source>
</evidence>
<dbReference type="OrthoDB" id="506431at2759"/>
<dbReference type="AlphaFoldDB" id="A0A2S4PM32"/>
<dbReference type="InterPro" id="IPR006683">
    <property type="entry name" value="Thioestr_dom"/>
</dbReference>
<dbReference type="SUPFAM" id="SSF54637">
    <property type="entry name" value="Thioesterase/thiol ester dehydrase-isomerase"/>
    <property type="match status" value="1"/>
</dbReference>
<dbReference type="Gene3D" id="3.10.129.10">
    <property type="entry name" value="Hotdog Thioesterase"/>
    <property type="match status" value="1"/>
</dbReference>
<evidence type="ECO:0000313" key="4">
    <source>
        <dbReference type="Proteomes" id="UP000237438"/>
    </source>
</evidence>